<reference evidence="2 3" key="1">
    <citation type="journal article" date="2020" name="bioRxiv">
        <title>Sequence and annotation of 42 cannabis genomes reveals extensive copy number variation in cannabinoid synthesis and pathogen resistance genes.</title>
        <authorList>
            <person name="Mckernan K.J."/>
            <person name="Helbert Y."/>
            <person name="Kane L.T."/>
            <person name="Ebling H."/>
            <person name="Zhang L."/>
            <person name="Liu B."/>
            <person name="Eaton Z."/>
            <person name="Mclaughlin S."/>
            <person name="Kingan S."/>
            <person name="Baybayan P."/>
            <person name="Concepcion G."/>
            <person name="Jordan M."/>
            <person name="Riva A."/>
            <person name="Barbazuk W."/>
            <person name="Harkins T."/>
        </authorList>
    </citation>
    <scope>NUCLEOTIDE SEQUENCE [LARGE SCALE GENOMIC DNA]</scope>
    <source>
        <strain evidence="3">cv. Jamaican Lion 4</strain>
        <tissue evidence="2">Leaf</tissue>
    </source>
</reference>
<comment type="caution">
    <text evidence="2">The sequence shown here is derived from an EMBL/GenBank/DDBJ whole genome shotgun (WGS) entry which is preliminary data.</text>
</comment>
<evidence type="ECO:0000256" key="1">
    <source>
        <dbReference type="SAM" id="Phobius"/>
    </source>
</evidence>
<keyword evidence="1" id="KW-1133">Transmembrane helix</keyword>
<keyword evidence="1" id="KW-0812">Transmembrane</keyword>
<feature type="transmembrane region" description="Helical" evidence="1">
    <location>
        <begin position="289"/>
        <end position="308"/>
    </location>
</feature>
<protein>
    <submittedName>
        <fullName evidence="2">Uncharacterized protein</fullName>
    </submittedName>
</protein>
<name>A0A7J6HH36_CANSA</name>
<dbReference type="EMBL" id="JAATIP010000010">
    <property type="protein sequence ID" value="KAF4394613.1"/>
    <property type="molecule type" value="Genomic_DNA"/>
</dbReference>
<evidence type="ECO:0000313" key="3">
    <source>
        <dbReference type="Proteomes" id="UP000525078"/>
    </source>
</evidence>
<dbReference type="PANTHER" id="PTHR33625">
    <property type="entry name" value="OS08G0179900 PROTEIN"/>
    <property type="match status" value="1"/>
</dbReference>
<dbReference type="AlphaFoldDB" id="A0A7J6HH36"/>
<keyword evidence="1" id="KW-0472">Membrane</keyword>
<accession>A0A7J6HH36</accession>
<organism evidence="2 3">
    <name type="scientific">Cannabis sativa</name>
    <name type="common">Hemp</name>
    <name type="synonym">Marijuana</name>
    <dbReference type="NCBI Taxonomy" id="3483"/>
    <lineage>
        <taxon>Eukaryota</taxon>
        <taxon>Viridiplantae</taxon>
        <taxon>Streptophyta</taxon>
        <taxon>Embryophyta</taxon>
        <taxon>Tracheophyta</taxon>
        <taxon>Spermatophyta</taxon>
        <taxon>Magnoliopsida</taxon>
        <taxon>eudicotyledons</taxon>
        <taxon>Gunneridae</taxon>
        <taxon>Pentapetalae</taxon>
        <taxon>rosids</taxon>
        <taxon>fabids</taxon>
        <taxon>Rosales</taxon>
        <taxon>Cannabaceae</taxon>
        <taxon>Cannabis</taxon>
    </lineage>
</organism>
<evidence type="ECO:0000313" key="2">
    <source>
        <dbReference type="EMBL" id="KAF4394613.1"/>
    </source>
</evidence>
<sequence length="311" mass="32814">MGGGAAMRAASKVAGVGVSVINQGGLRGTTVVPPVEQSVRNSSIPVSAILTSSSQTAKATAADMVGIQRPAWEMNDWEFAGGEDDMVMAVGEPLPRVVFHAVPSFQEAKEATVELKDALDKVYLSSPKSSGSEELAARDQVSGLSLFSNPELETKSCLVVDTVRGPTVPNHALKAFKLLSTSTEAQNVVASIACDPNVWNAVLQNPVLKDFMESNQSIADFQEPVFGESCEVSSPGSQEAKDGNWFLDALKNVKLSVTEMVSSLSGYFQSIFGPSSDAKGDAKATFVDMSLGASFMGLATLAVMVIMLRRI</sequence>
<proteinExistence type="predicted"/>
<dbReference type="Proteomes" id="UP000525078">
    <property type="component" value="Unassembled WGS sequence"/>
</dbReference>
<gene>
    <name evidence="2" type="ORF">F8388_020438</name>
</gene>
<dbReference type="PANTHER" id="PTHR33625:SF4">
    <property type="entry name" value="OS08G0179900 PROTEIN"/>
    <property type="match status" value="1"/>
</dbReference>